<gene>
    <name evidence="3" type="ORF">H0A72_02650</name>
</gene>
<reference evidence="3 4" key="1">
    <citation type="submission" date="2020-07" db="EMBL/GenBank/DDBJ databases">
        <title>Taxonomic revisions and descriptions of new bacterial species based on genomic comparisons in the high-G+C-content subgroup of the family Alcaligenaceae.</title>
        <authorList>
            <person name="Szabo A."/>
            <person name="Felfoldi T."/>
        </authorList>
    </citation>
    <scope>NUCLEOTIDE SEQUENCE [LARGE SCALE GENOMIC DNA]</scope>
    <source>
        <strain evidence="3 4">LMG 24012</strain>
    </source>
</reference>
<dbReference type="RefSeq" id="WP_180153491.1">
    <property type="nucleotide sequence ID" value="NZ_JACCEM010000001.1"/>
</dbReference>
<comment type="similarity">
    <text evidence="1">Belongs to the UPF0065 (bug) family.</text>
</comment>
<dbReference type="InterPro" id="IPR005064">
    <property type="entry name" value="BUG"/>
</dbReference>
<evidence type="ECO:0000313" key="4">
    <source>
        <dbReference type="Proteomes" id="UP000559809"/>
    </source>
</evidence>
<feature type="signal peptide" evidence="2">
    <location>
        <begin position="1"/>
        <end position="27"/>
    </location>
</feature>
<dbReference type="InterPro" id="IPR042100">
    <property type="entry name" value="Bug_dom1"/>
</dbReference>
<evidence type="ECO:0000313" key="3">
    <source>
        <dbReference type="EMBL" id="NYT48201.1"/>
    </source>
</evidence>
<dbReference type="PIRSF" id="PIRSF017082">
    <property type="entry name" value="YflP"/>
    <property type="match status" value="1"/>
</dbReference>
<sequence>MKTQSWRSAFCAAAAALALGGVPFTGAAAQAAFPVKPMTLVVPFPAGGAVDTLGRLFAEHISAQTGQAVIVENRGGANGNIGTEVVVKAPADGYTMLLAANGLATNSSIYPNRSFNELRDLSPVAYVGYAPLIMVVAQGSELKSFQDVIDKANADPHAISFASAGTGSAPHLASELLKLTTGTSMLHVPYKGGAPAKVDLVSGRVSFMFLNPLEVVPQIEAKRLRPLVVGSAERFDLLPDVPTYKELGLPELEARVWWGFMVPAGTPKAVIDVLNAQINQAMRKDVVKEKMKQLGMVAVGGTPEEFGAFLREQVDKWARVVKASNMELK</sequence>
<dbReference type="SUPFAM" id="SSF53850">
    <property type="entry name" value="Periplasmic binding protein-like II"/>
    <property type="match status" value="1"/>
</dbReference>
<dbReference type="Pfam" id="PF03401">
    <property type="entry name" value="TctC"/>
    <property type="match status" value="1"/>
</dbReference>
<dbReference type="PANTHER" id="PTHR42928">
    <property type="entry name" value="TRICARBOXYLATE-BINDING PROTEIN"/>
    <property type="match status" value="1"/>
</dbReference>
<dbReference type="AlphaFoldDB" id="A0A853G047"/>
<dbReference type="EMBL" id="JACCEM010000001">
    <property type="protein sequence ID" value="NYT48201.1"/>
    <property type="molecule type" value="Genomic_DNA"/>
</dbReference>
<dbReference type="Gene3D" id="3.40.190.150">
    <property type="entry name" value="Bordetella uptake gene, domain 1"/>
    <property type="match status" value="1"/>
</dbReference>
<dbReference type="Gene3D" id="3.40.190.10">
    <property type="entry name" value="Periplasmic binding protein-like II"/>
    <property type="match status" value="1"/>
</dbReference>
<feature type="chain" id="PRO_5032722820" evidence="2">
    <location>
        <begin position="28"/>
        <end position="329"/>
    </location>
</feature>
<keyword evidence="2" id="KW-0732">Signal</keyword>
<comment type="caution">
    <text evidence="3">The sequence shown here is derived from an EMBL/GenBank/DDBJ whole genome shotgun (WGS) entry which is preliminary data.</text>
</comment>
<evidence type="ECO:0000256" key="2">
    <source>
        <dbReference type="SAM" id="SignalP"/>
    </source>
</evidence>
<proteinExistence type="inferred from homology"/>
<keyword evidence="4" id="KW-1185">Reference proteome</keyword>
<dbReference type="Proteomes" id="UP000559809">
    <property type="component" value="Unassembled WGS sequence"/>
</dbReference>
<organism evidence="3 4">
    <name type="scientific">Parapusillimonas granuli</name>
    <dbReference type="NCBI Taxonomy" id="380911"/>
    <lineage>
        <taxon>Bacteria</taxon>
        <taxon>Pseudomonadati</taxon>
        <taxon>Pseudomonadota</taxon>
        <taxon>Betaproteobacteria</taxon>
        <taxon>Burkholderiales</taxon>
        <taxon>Alcaligenaceae</taxon>
        <taxon>Parapusillimonas</taxon>
    </lineage>
</organism>
<name>A0A853G047_9BURK</name>
<protein>
    <submittedName>
        <fullName evidence="3">Tripartite tricarboxylate transporter substrate binding protein</fullName>
    </submittedName>
</protein>
<evidence type="ECO:0000256" key="1">
    <source>
        <dbReference type="ARBA" id="ARBA00006987"/>
    </source>
</evidence>
<dbReference type="CDD" id="cd13578">
    <property type="entry name" value="PBP2_Bug27"/>
    <property type="match status" value="1"/>
</dbReference>
<dbReference type="PANTHER" id="PTHR42928:SF5">
    <property type="entry name" value="BLR1237 PROTEIN"/>
    <property type="match status" value="1"/>
</dbReference>
<accession>A0A853G047</accession>